<dbReference type="PANTHER" id="PTHR11814">
    <property type="entry name" value="SULFATE TRANSPORTER"/>
    <property type="match status" value="1"/>
</dbReference>
<evidence type="ECO:0000313" key="8">
    <source>
        <dbReference type="EMBL" id="TSP14544.1"/>
    </source>
</evidence>
<dbReference type="KEGG" id="ccam:M5D45_05980"/>
<keyword evidence="10" id="KW-1185">Reference proteome</keyword>
<keyword evidence="3 6" id="KW-1133">Transmembrane helix</keyword>
<dbReference type="Proteomes" id="UP000318943">
    <property type="component" value="Unassembled WGS sequence"/>
</dbReference>
<feature type="transmembrane region" description="Helical" evidence="6">
    <location>
        <begin position="41"/>
        <end position="64"/>
    </location>
</feature>
<evidence type="ECO:0000256" key="5">
    <source>
        <dbReference type="SAM" id="MobiDB-lite"/>
    </source>
</evidence>
<dbReference type="InterPro" id="IPR001902">
    <property type="entry name" value="SLC26A/SulP_fam"/>
</dbReference>
<dbReference type="GO" id="GO:0055085">
    <property type="term" value="P:transmembrane transport"/>
    <property type="evidence" value="ECO:0007669"/>
    <property type="project" value="InterPro"/>
</dbReference>
<feature type="region of interest" description="Disordered" evidence="5">
    <location>
        <begin position="600"/>
        <end position="634"/>
    </location>
</feature>
<feature type="compositionally biased region" description="Basic and acidic residues" evidence="5">
    <location>
        <begin position="622"/>
        <end position="634"/>
    </location>
</feature>
<proteinExistence type="predicted"/>
<dbReference type="PROSITE" id="PS50801">
    <property type="entry name" value="STAS"/>
    <property type="match status" value="1"/>
</dbReference>
<dbReference type="EMBL" id="VCIZ01000001">
    <property type="protein sequence ID" value="TSP14544.1"/>
    <property type="molecule type" value="Genomic_DNA"/>
</dbReference>
<dbReference type="InterPro" id="IPR011547">
    <property type="entry name" value="SLC26A/SulP_dom"/>
</dbReference>
<evidence type="ECO:0000256" key="1">
    <source>
        <dbReference type="ARBA" id="ARBA00004141"/>
    </source>
</evidence>
<feature type="transmembrane region" description="Helical" evidence="6">
    <location>
        <begin position="197"/>
        <end position="215"/>
    </location>
</feature>
<dbReference type="RefSeq" id="WP_144195836.1">
    <property type="nucleotide sequence ID" value="NZ_CAJPVH010000007.1"/>
</dbReference>
<feature type="transmembrane region" description="Helical" evidence="6">
    <location>
        <begin position="370"/>
        <end position="390"/>
    </location>
</feature>
<sequence length="634" mass="67549">MTAPPLSPQSPHSPKPAADAGNRLLRLFPWRRRVTPATLRADLIAGLLGSVLVLPQGVAFATLAGLPPQYGIYTAVVPCIVAALFGSSWHVMSGPTNANSLALFAMLSPVAFVGSPAYIALALAVTILVGVLQLAVGALRLGSLANFISPSVLLGFTCGAATLIGLYALKDLFGLAVPTGTSAFGVVRFLFENAATINWSAVIVGAVTLAVTLMVRRISRRLPFMLIGLVGGFGVALALNHWEGAQHVNVIGPIPSALPPFQVPDINWRTVPDLLGIAAALTIVALGQSISIAKAVAARSGQHVDANREFIGQGLSNIAGGLFSGYISCGSLNRSMPNFEAGAQTPLASVFSAVLLVVLVMVSAPLLAQIPLAAIAAMLLLVAWGLLDLARLRRIASLSRTEFAIAVGTFAATLVIRLEMAVLLGTILSLVAYLYRTSRPAVRSLVPDADDPGRRFTPLDELRRPQPECPQLKLLRMEGAIYFGAVQYVTDRLHWLRTVNPGQTRLLAMTKSMNFIDLAGAEMWETELAERRAAGGDLYFHRPRTQVLETWEQTGFTDQLGRDHIFQTKRQALHTIVRQLSPEICAQCRVRIFEECAQQPGGAEAPTPVPADAEAAGAPETGMHETAKTEALNR</sequence>
<feature type="transmembrane region" description="Helical" evidence="6">
    <location>
        <begin position="345"/>
        <end position="364"/>
    </location>
</feature>
<evidence type="ECO:0000259" key="7">
    <source>
        <dbReference type="PROSITE" id="PS50801"/>
    </source>
</evidence>
<feature type="transmembrane region" description="Helical" evidence="6">
    <location>
        <begin position="402"/>
        <end position="435"/>
    </location>
</feature>
<reference evidence="9" key="3">
    <citation type="submission" date="2022-05" db="EMBL/GenBank/DDBJ databases">
        <authorList>
            <person name="Kunte H.-J."/>
        </authorList>
    </citation>
    <scope>NUCLEOTIDE SEQUENCE</scope>
    <source>
        <strain evidence="9">G5</strain>
    </source>
</reference>
<reference evidence="9" key="2">
    <citation type="journal article" date="2022" name="Microbiol. Resour. Announc.">
        <title>Genome Sequence of Cupriavidus campinensis Strain G5, a Member of a Bacterial Consortium Capable of Polyethylene Degradation.</title>
        <authorList>
            <person name="Schneider B."/>
            <person name="Pfeiffer F."/>
            <person name="Dyall-Smith M."/>
            <person name="Kunte H.J."/>
        </authorList>
    </citation>
    <scope>NUCLEOTIDE SEQUENCE</scope>
    <source>
        <strain evidence="9">G5</strain>
    </source>
</reference>
<evidence type="ECO:0000313" key="9">
    <source>
        <dbReference type="EMBL" id="URF05358.1"/>
    </source>
</evidence>
<dbReference type="Proteomes" id="UP001056132">
    <property type="component" value="Chromosome 1"/>
</dbReference>
<comment type="subcellular location">
    <subcellularLocation>
        <location evidence="1">Membrane</location>
        <topology evidence="1">Multi-pass membrane protein</topology>
    </subcellularLocation>
</comment>
<evidence type="ECO:0000256" key="6">
    <source>
        <dbReference type="SAM" id="Phobius"/>
    </source>
</evidence>
<protein>
    <submittedName>
        <fullName evidence="9">SulP family inorganic anion transporter</fullName>
    </submittedName>
</protein>
<dbReference type="InterPro" id="IPR002645">
    <property type="entry name" value="STAS_dom"/>
</dbReference>
<feature type="transmembrane region" description="Helical" evidence="6">
    <location>
        <begin position="101"/>
        <end position="132"/>
    </location>
</feature>
<feature type="transmembrane region" description="Helical" evidence="6">
    <location>
        <begin position="70"/>
        <end position="89"/>
    </location>
</feature>
<feature type="transmembrane region" description="Helical" evidence="6">
    <location>
        <begin position="144"/>
        <end position="165"/>
    </location>
</feature>
<dbReference type="Gene3D" id="3.30.750.24">
    <property type="entry name" value="STAS domain"/>
    <property type="match status" value="1"/>
</dbReference>
<dbReference type="EMBL" id="CP097330">
    <property type="protein sequence ID" value="URF05358.1"/>
    <property type="molecule type" value="Genomic_DNA"/>
</dbReference>
<feature type="transmembrane region" description="Helical" evidence="6">
    <location>
        <begin position="222"/>
        <end position="242"/>
    </location>
</feature>
<accession>A0AAE9I0J3</accession>
<dbReference type="SUPFAM" id="SSF52091">
    <property type="entry name" value="SpoIIaa-like"/>
    <property type="match status" value="1"/>
</dbReference>
<dbReference type="CDD" id="cd07042">
    <property type="entry name" value="STAS_SulP_like_sulfate_transporter"/>
    <property type="match status" value="1"/>
</dbReference>
<name>A0AAE9I0J3_9BURK</name>
<dbReference type="Pfam" id="PF01740">
    <property type="entry name" value="STAS"/>
    <property type="match status" value="1"/>
</dbReference>
<feature type="domain" description="STAS" evidence="7">
    <location>
        <begin position="470"/>
        <end position="576"/>
    </location>
</feature>
<evidence type="ECO:0000256" key="3">
    <source>
        <dbReference type="ARBA" id="ARBA00022989"/>
    </source>
</evidence>
<dbReference type="InterPro" id="IPR036513">
    <property type="entry name" value="STAS_dom_sf"/>
</dbReference>
<dbReference type="AlphaFoldDB" id="A0AAE9I0J3"/>
<feature type="transmembrane region" description="Helical" evidence="6">
    <location>
        <begin position="274"/>
        <end position="293"/>
    </location>
</feature>
<gene>
    <name evidence="8" type="ORF">FGG12_02515</name>
    <name evidence="9" type="ORF">M5D45_05980</name>
</gene>
<dbReference type="GO" id="GO:0016020">
    <property type="term" value="C:membrane"/>
    <property type="evidence" value="ECO:0007669"/>
    <property type="project" value="UniProtKB-SubCell"/>
</dbReference>
<evidence type="ECO:0000313" key="11">
    <source>
        <dbReference type="Proteomes" id="UP001056132"/>
    </source>
</evidence>
<evidence type="ECO:0000256" key="4">
    <source>
        <dbReference type="ARBA" id="ARBA00023136"/>
    </source>
</evidence>
<keyword evidence="2 6" id="KW-0812">Transmembrane</keyword>
<organism evidence="9 11">
    <name type="scientific">Cupriavidus campinensis</name>
    <dbReference type="NCBI Taxonomy" id="151783"/>
    <lineage>
        <taxon>Bacteria</taxon>
        <taxon>Pseudomonadati</taxon>
        <taxon>Pseudomonadota</taxon>
        <taxon>Betaproteobacteria</taxon>
        <taxon>Burkholderiales</taxon>
        <taxon>Burkholderiaceae</taxon>
        <taxon>Cupriavidus</taxon>
    </lineage>
</organism>
<dbReference type="Pfam" id="PF00916">
    <property type="entry name" value="Sulfate_transp"/>
    <property type="match status" value="1"/>
</dbReference>
<evidence type="ECO:0000256" key="2">
    <source>
        <dbReference type="ARBA" id="ARBA00022692"/>
    </source>
</evidence>
<keyword evidence="4 6" id="KW-0472">Membrane</keyword>
<evidence type="ECO:0000313" key="10">
    <source>
        <dbReference type="Proteomes" id="UP000318943"/>
    </source>
</evidence>
<reference evidence="8 10" key="1">
    <citation type="submission" date="2019-05" db="EMBL/GenBank/DDBJ databases">
        <title>Whole genome sequence analysis of Cupriavidus campinensis S14E4C strain.</title>
        <authorList>
            <person name="Abbaszade G."/>
            <person name="Szabo A."/>
            <person name="Toumi M."/>
            <person name="Toth E."/>
        </authorList>
    </citation>
    <scope>NUCLEOTIDE SEQUENCE [LARGE SCALE GENOMIC DNA]</scope>
    <source>
        <strain evidence="8 10">S14E4C</strain>
    </source>
</reference>